<reference evidence="2" key="1">
    <citation type="journal article" date="2019" name="Int. J. Syst. Evol. Microbiol.">
        <title>The Global Catalogue of Microorganisms (GCM) 10K type strain sequencing project: providing services to taxonomists for standard genome sequencing and annotation.</title>
        <authorList>
            <consortium name="The Broad Institute Genomics Platform"/>
            <consortium name="The Broad Institute Genome Sequencing Center for Infectious Disease"/>
            <person name="Wu L."/>
            <person name="Ma J."/>
        </authorList>
    </citation>
    <scope>NUCLEOTIDE SEQUENCE [LARGE SCALE GENOMIC DNA]</scope>
    <source>
        <strain evidence="2">KCTC 33576</strain>
    </source>
</reference>
<dbReference type="EMBL" id="JBHUOP010000001">
    <property type="protein sequence ID" value="MFD2839327.1"/>
    <property type="molecule type" value="Genomic_DNA"/>
</dbReference>
<sequence>MAVTDPDGIVTADFDTRWASVRFTILGTAWPSEVSRITIHRSEGRAPVRIRGGDKRAVGGFLVISDNEAPLDSVVSYTIRGYSPSDVLVKTITLSVPTTGAEPGIWLKLAGDPNATSHANQKTISDVISATQGGIYQVAGGQGVGVGVEGGRDATEFGLTLQVLTTDKDAAIANTFRKGRIVLLQHVSKIAPFDAGWYFVKQVSRALFAQADGVEGAIWSIEVAATTRPSGDSAGVAGVSYALLKARYPTYADLKATGLTYFELAQGL</sequence>
<protein>
    <submittedName>
        <fullName evidence="1">Uncharacterized protein</fullName>
    </submittedName>
</protein>
<evidence type="ECO:0000313" key="2">
    <source>
        <dbReference type="Proteomes" id="UP001597391"/>
    </source>
</evidence>
<dbReference type="RefSeq" id="WP_377464780.1">
    <property type="nucleotide sequence ID" value="NZ_JBHUOP010000001.1"/>
</dbReference>
<gene>
    <name evidence="1" type="ORF">ACFSYH_01915</name>
</gene>
<dbReference type="Proteomes" id="UP001597391">
    <property type="component" value="Unassembled WGS sequence"/>
</dbReference>
<proteinExistence type="predicted"/>
<evidence type="ECO:0000313" key="1">
    <source>
        <dbReference type="EMBL" id="MFD2839327.1"/>
    </source>
</evidence>
<accession>A0ABW5XBV8</accession>
<organism evidence="1 2">
    <name type="scientific">Populibacterium corticicola</name>
    <dbReference type="NCBI Taxonomy" id="1812826"/>
    <lineage>
        <taxon>Bacteria</taxon>
        <taxon>Bacillati</taxon>
        <taxon>Actinomycetota</taxon>
        <taxon>Actinomycetes</taxon>
        <taxon>Micrococcales</taxon>
        <taxon>Jonesiaceae</taxon>
        <taxon>Populibacterium</taxon>
    </lineage>
</organism>
<keyword evidence="2" id="KW-1185">Reference proteome</keyword>
<name>A0ABW5XBV8_9MICO</name>
<comment type="caution">
    <text evidence="1">The sequence shown here is derived from an EMBL/GenBank/DDBJ whole genome shotgun (WGS) entry which is preliminary data.</text>
</comment>